<proteinExistence type="predicted"/>
<gene>
    <name evidence="1" type="ORF">SDC9_164164</name>
</gene>
<evidence type="ECO:0000313" key="1">
    <source>
        <dbReference type="EMBL" id="MPN16817.1"/>
    </source>
</evidence>
<accession>A0A645FQW3</accession>
<dbReference type="EMBL" id="VSSQ01063816">
    <property type="protein sequence ID" value="MPN16817.1"/>
    <property type="molecule type" value="Genomic_DNA"/>
</dbReference>
<reference evidence="1" key="1">
    <citation type="submission" date="2019-08" db="EMBL/GenBank/DDBJ databases">
        <authorList>
            <person name="Kucharzyk K."/>
            <person name="Murdoch R.W."/>
            <person name="Higgins S."/>
            <person name="Loffler F."/>
        </authorList>
    </citation>
    <scope>NUCLEOTIDE SEQUENCE</scope>
</reference>
<sequence>MGNHAVQTDAPFQAHIEKERCDDSLVPVGALLRIMRADDGEAAGDDLAAEPLLLRRSGVGHQDQFAESPDGFERVLKNPGIPGCLDNNSGKFAAADFRQLPVAVADRFGQLDKVSGVRQIVETIGDRIDHHHLRRAGGIRPAGGELADQARADHGDFVAQLVLGNPGSHRGDLGEG</sequence>
<dbReference type="AlphaFoldDB" id="A0A645FQW3"/>
<protein>
    <submittedName>
        <fullName evidence="1">Uncharacterized protein</fullName>
    </submittedName>
</protein>
<organism evidence="1">
    <name type="scientific">bioreactor metagenome</name>
    <dbReference type="NCBI Taxonomy" id="1076179"/>
    <lineage>
        <taxon>unclassified sequences</taxon>
        <taxon>metagenomes</taxon>
        <taxon>ecological metagenomes</taxon>
    </lineage>
</organism>
<name>A0A645FQW3_9ZZZZ</name>
<comment type="caution">
    <text evidence="1">The sequence shown here is derived from an EMBL/GenBank/DDBJ whole genome shotgun (WGS) entry which is preliminary data.</text>
</comment>